<evidence type="ECO:0000256" key="1">
    <source>
        <dbReference type="SAM" id="Phobius"/>
    </source>
</evidence>
<protein>
    <submittedName>
        <fullName evidence="2">Uncharacterized protein</fullName>
    </submittedName>
</protein>
<dbReference type="HOGENOM" id="CLU_2653219_0_0_9"/>
<accession>F0SWD8</accession>
<feature type="transmembrane region" description="Helical" evidence="1">
    <location>
        <begin position="12"/>
        <end position="35"/>
    </location>
</feature>
<proteinExistence type="predicted"/>
<keyword evidence="3" id="KW-1185">Reference proteome</keyword>
<dbReference type="KEGG" id="sgy:Sgly_1401"/>
<keyword evidence="1" id="KW-1133">Transmembrane helix</keyword>
<dbReference type="Proteomes" id="UP000007488">
    <property type="component" value="Chromosome"/>
</dbReference>
<organism evidence="2 3">
    <name type="scientific">Syntrophobotulus glycolicus (strain DSM 8271 / FlGlyR)</name>
    <dbReference type="NCBI Taxonomy" id="645991"/>
    <lineage>
        <taxon>Bacteria</taxon>
        <taxon>Bacillati</taxon>
        <taxon>Bacillota</taxon>
        <taxon>Clostridia</taxon>
        <taxon>Eubacteriales</taxon>
        <taxon>Desulfitobacteriaceae</taxon>
        <taxon>Syntrophobotulus</taxon>
    </lineage>
</organism>
<reference evidence="2 3" key="1">
    <citation type="journal article" date="2011" name="Stand. Genomic Sci.">
        <title>Complete genome sequence of Syntrophobotulus glycolicus type strain (FlGlyR).</title>
        <authorList>
            <person name="Han C."/>
            <person name="Mwirichia R."/>
            <person name="Chertkov O."/>
            <person name="Held B."/>
            <person name="Lapidus A."/>
            <person name="Nolan M."/>
            <person name="Lucas S."/>
            <person name="Hammon N."/>
            <person name="Deshpande S."/>
            <person name="Cheng J.F."/>
            <person name="Tapia R."/>
            <person name="Goodwin L."/>
            <person name="Pitluck S."/>
            <person name="Huntemann M."/>
            <person name="Liolios K."/>
            <person name="Ivanova N."/>
            <person name="Pagani I."/>
            <person name="Mavromatis K."/>
            <person name="Ovchinikova G."/>
            <person name="Pati A."/>
            <person name="Chen A."/>
            <person name="Palaniappan K."/>
            <person name="Land M."/>
            <person name="Hauser L."/>
            <person name="Brambilla E.M."/>
            <person name="Rohde M."/>
            <person name="Spring S."/>
            <person name="Sikorski J."/>
            <person name="Goker M."/>
            <person name="Woyke T."/>
            <person name="Bristow J."/>
            <person name="Eisen J.A."/>
            <person name="Markowitz V."/>
            <person name="Hugenholtz P."/>
            <person name="Kyrpides N.C."/>
            <person name="Klenk H.P."/>
            <person name="Detter J.C."/>
        </authorList>
    </citation>
    <scope>NUCLEOTIDE SEQUENCE [LARGE SCALE GENOMIC DNA]</scope>
    <source>
        <strain evidence="3">DSM 8271 / FlGlyR</strain>
    </source>
</reference>
<sequence>MYALTRGYLRYFQISAHALLYSTIAQFCNFCGIFFEKIAFFKEKRPENVYFTSIYTAKVEILSSLLGWIDKTDMKV</sequence>
<evidence type="ECO:0000313" key="2">
    <source>
        <dbReference type="EMBL" id="ADY55704.1"/>
    </source>
</evidence>
<evidence type="ECO:0000313" key="3">
    <source>
        <dbReference type="Proteomes" id="UP000007488"/>
    </source>
</evidence>
<name>F0SWD8_SYNGF</name>
<dbReference type="EMBL" id="CP002547">
    <property type="protein sequence ID" value="ADY55704.1"/>
    <property type="molecule type" value="Genomic_DNA"/>
</dbReference>
<keyword evidence="1" id="KW-0472">Membrane</keyword>
<gene>
    <name evidence="2" type="ordered locus">Sgly_1401</name>
</gene>
<reference evidence="3" key="2">
    <citation type="submission" date="2011-02" db="EMBL/GenBank/DDBJ databases">
        <title>The complete genome of Syntrophobotulus glycolicus DSM 8271.</title>
        <authorList>
            <person name="Lucas S."/>
            <person name="Copeland A."/>
            <person name="Lapidus A."/>
            <person name="Bruce D."/>
            <person name="Goodwin L."/>
            <person name="Pitluck S."/>
            <person name="Kyrpides N."/>
            <person name="Mavromatis K."/>
            <person name="Pagani I."/>
            <person name="Ivanova N."/>
            <person name="Mikhailova N."/>
            <person name="Chertkov O."/>
            <person name="Held B."/>
            <person name="Detter J.C."/>
            <person name="Tapia R."/>
            <person name="Han C."/>
            <person name="Land M."/>
            <person name="Hauser L."/>
            <person name="Markowitz V."/>
            <person name="Cheng J.-F."/>
            <person name="Hugenholtz P."/>
            <person name="Woyke T."/>
            <person name="Wu D."/>
            <person name="Spring S."/>
            <person name="Schroeder M."/>
            <person name="Brambilla E."/>
            <person name="Klenk H.-P."/>
            <person name="Eisen J.A."/>
        </authorList>
    </citation>
    <scope>NUCLEOTIDE SEQUENCE [LARGE SCALE GENOMIC DNA]</scope>
    <source>
        <strain evidence="3">DSM 8271 / FlGlyR</strain>
    </source>
</reference>
<dbReference type="AlphaFoldDB" id="F0SWD8"/>
<keyword evidence="1" id="KW-0812">Transmembrane</keyword>